<feature type="region of interest" description="Disordered" evidence="1">
    <location>
        <begin position="1"/>
        <end position="25"/>
    </location>
</feature>
<dbReference type="PANTHER" id="PTHR46599">
    <property type="entry name" value="PIGGYBAC TRANSPOSABLE ELEMENT-DERIVED PROTEIN 4"/>
    <property type="match status" value="1"/>
</dbReference>
<evidence type="ECO:0000259" key="2">
    <source>
        <dbReference type="Pfam" id="PF13843"/>
    </source>
</evidence>
<dbReference type="Proteomes" id="UP000887540">
    <property type="component" value="Unplaced"/>
</dbReference>
<feature type="compositionally biased region" description="Polar residues" evidence="1">
    <location>
        <begin position="1"/>
        <end position="10"/>
    </location>
</feature>
<feature type="region of interest" description="Disordered" evidence="1">
    <location>
        <begin position="419"/>
        <end position="439"/>
    </location>
</feature>
<evidence type="ECO:0000256" key="1">
    <source>
        <dbReference type="SAM" id="MobiDB-lite"/>
    </source>
</evidence>
<sequence length="482" mass="56541">MSNPGTSKDSYINEEDEDLNFLSEESDIEVYEEDLENPEDERVYEDEQDKPSNLEQFDDQCSLEAHMTFTRLRYNALTRCLKFDLKENRDKKNRLAAIDEIWTAITNRFKMLNEVPGENMCIDESLVSFFGRVIFKMFMPKKSGKFGIKLFNIVDSDSKYCYDSKIYAGKEDDKKTERLSEQEGEYLTIYAVFMDVPMSLTRIRVKATRDVYLLSTFHIPVKMTSSGKLNVVEYYNHKKVGIDQLDEMEKDYGYKPVFKRWTLCVFMWLLNVSAVNCMVLYKKRNAAILEARRSRPMSTRSTPAPEEELIGELLDEDTFRKRFLLDLSQQLMNEQKKKRAETCNDPKYLKMKKFYESMKNLGQEEPHKEQHYCEKCKKSKYRIFFTCAGCNKTGCSDCIKKYDICDECRIEPTPKKMKIEEPRGIPTRSDPSRGQTSSGRCYRCTKVSTFPPCLGNVIQKGHRFCADHRSKRHQKYCETCMP</sequence>
<dbReference type="AlphaFoldDB" id="A0A914CLJ3"/>
<feature type="compositionally biased region" description="Acidic residues" evidence="1">
    <location>
        <begin position="12"/>
        <end position="25"/>
    </location>
</feature>
<dbReference type="InterPro" id="IPR029526">
    <property type="entry name" value="PGBD"/>
</dbReference>
<dbReference type="PANTHER" id="PTHR46599:SF6">
    <property type="entry name" value="DUAL SPECIFICITY PHOSPHATASE 26"/>
    <property type="match status" value="1"/>
</dbReference>
<feature type="compositionally biased region" description="Acidic residues" evidence="1">
    <location>
        <begin position="32"/>
        <end position="48"/>
    </location>
</feature>
<proteinExistence type="predicted"/>
<accession>A0A914CLJ3</accession>
<evidence type="ECO:0000313" key="4">
    <source>
        <dbReference type="WBParaSite" id="ACRNAN_scaffold11633.g27789.t1"/>
    </source>
</evidence>
<name>A0A914CLJ3_9BILA</name>
<dbReference type="Pfam" id="PF13843">
    <property type="entry name" value="DDE_Tnp_1_7"/>
    <property type="match status" value="1"/>
</dbReference>
<dbReference type="WBParaSite" id="ACRNAN_scaffold11633.g27789.t1">
    <property type="protein sequence ID" value="ACRNAN_scaffold11633.g27789.t1"/>
    <property type="gene ID" value="ACRNAN_scaffold11633.g27789"/>
</dbReference>
<keyword evidence="3" id="KW-1185">Reference proteome</keyword>
<protein>
    <submittedName>
        <fullName evidence="4">PiggyBac transposable element-derived protein domain-containing protein</fullName>
    </submittedName>
</protein>
<feature type="domain" description="PiggyBac transposable element-derived protein" evidence="2">
    <location>
        <begin position="67"/>
        <end position="180"/>
    </location>
</feature>
<feature type="region of interest" description="Disordered" evidence="1">
    <location>
        <begin position="32"/>
        <end position="51"/>
    </location>
</feature>
<organism evidence="3 4">
    <name type="scientific">Acrobeloides nanus</name>
    <dbReference type="NCBI Taxonomy" id="290746"/>
    <lineage>
        <taxon>Eukaryota</taxon>
        <taxon>Metazoa</taxon>
        <taxon>Ecdysozoa</taxon>
        <taxon>Nematoda</taxon>
        <taxon>Chromadorea</taxon>
        <taxon>Rhabditida</taxon>
        <taxon>Tylenchina</taxon>
        <taxon>Cephalobomorpha</taxon>
        <taxon>Cephaloboidea</taxon>
        <taxon>Cephalobidae</taxon>
        <taxon>Acrobeloides</taxon>
    </lineage>
</organism>
<evidence type="ECO:0000313" key="3">
    <source>
        <dbReference type="Proteomes" id="UP000887540"/>
    </source>
</evidence>
<reference evidence="4" key="1">
    <citation type="submission" date="2022-11" db="UniProtKB">
        <authorList>
            <consortium name="WormBaseParasite"/>
        </authorList>
    </citation>
    <scope>IDENTIFICATION</scope>
</reference>